<evidence type="ECO:0000259" key="1">
    <source>
        <dbReference type="SMART" id="SM00943"/>
    </source>
</evidence>
<organism evidence="3 4">
    <name type="scientific">Kitasatospora aureofaciens</name>
    <name type="common">Streptomyces aureofaciens</name>
    <dbReference type="NCBI Taxonomy" id="1894"/>
    <lineage>
        <taxon>Bacteria</taxon>
        <taxon>Bacillati</taxon>
        <taxon>Actinomycetota</taxon>
        <taxon>Actinomycetes</taxon>
        <taxon>Kitasatosporales</taxon>
        <taxon>Streptomycetaceae</taxon>
        <taxon>Kitasatospora</taxon>
    </lineage>
</organism>
<accession>A0A1E7N9Z1</accession>
<reference evidence="2" key="5">
    <citation type="submission" date="2020-09" db="EMBL/GenBank/DDBJ databases">
        <authorList>
            <person name="Sun Q."/>
            <person name="Ohkuma M."/>
        </authorList>
    </citation>
    <scope>NUCLEOTIDE SEQUENCE</scope>
    <source>
        <strain evidence="2">JCM 4434</strain>
    </source>
</reference>
<reference evidence="4" key="3">
    <citation type="submission" date="2016-08" db="EMBL/GenBank/DDBJ databases">
        <title>Sequencing, assembly and comparative genomics of S. aureofaciens ATCC 10762.</title>
        <authorList>
            <person name="Gradnigo J.S."/>
            <person name="Johnson N."/>
            <person name="Somerville G.A."/>
        </authorList>
    </citation>
    <scope>NUCLEOTIDE SEQUENCE [LARGE SCALE GENOMIC DNA]</scope>
    <source>
        <strain evidence="4">ATCC 10762 / DSM 40127 / CCM 3239 / JCM 4008 / LMG 5968 / NBRC 12843 / NCIMB 8234 / A-377</strain>
    </source>
</reference>
<name>A0A1E7N9Z1_KITAU</name>
<dbReference type="OrthoDB" id="3852216at2"/>
<reference evidence="2" key="1">
    <citation type="journal article" date="2014" name="Int. J. Syst. Evol. Microbiol.">
        <title>Complete genome sequence of Corynebacterium casei LMG S-19264T (=DSM 44701T), isolated from a smear-ripened cheese.</title>
        <authorList>
            <consortium name="US DOE Joint Genome Institute (JGI-PGF)"/>
            <person name="Walter F."/>
            <person name="Albersmeier A."/>
            <person name="Kalinowski J."/>
            <person name="Ruckert C."/>
        </authorList>
    </citation>
    <scope>NUCLEOTIDE SEQUENCE</scope>
    <source>
        <strain evidence="2">JCM 4434</strain>
    </source>
</reference>
<protein>
    <submittedName>
        <fullName evidence="3">DNA primase</fullName>
    </submittedName>
</protein>
<dbReference type="Proteomes" id="UP000610124">
    <property type="component" value="Unassembled WGS sequence"/>
</dbReference>
<dbReference type="EMBL" id="JPRF03000020">
    <property type="protein sequence ID" value="OEV37502.1"/>
    <property type="molecule type" value="Genomic_DNA"/>
</dbReference>
<dbReference type="AlphaFoldDB" id="A0A1E7N9Z1"/>
<accession>A0A8H9HQD3</accession>
<gene>
    <name evidence="2" type="ORF">GCM10010502_38820</name>
    <name evidence="3" type="ORF">HS99_0026150</name>
</gene>
<proteinExistence type="predicted"/>
<evidence type="ECO:0000313" key="3">
    <source>
        <dbReference type="EMBL" id="OEV37502.1"/>
    </source>
</evidence>
<comment type="caution">
    <text evidence="3">The sequence shown here is derived from an EMBL/GenBank/DDBJ whole genome shotgun (WGS) entry which is preliminary data.</text>
</comment>
<reference evidence="3" key="4">
    <citation type="submission" date="2016-08" db="EMBL/GenBank/DDBJ databases">
        <title>Sequencing, Assembly and Comparative Genomics of S. aureofaciens ATCC 10762.</title>
        <authorList>
            <person name="Gradnigo J.S."/>
            <person name="Johnson N."/>
            <person name="Somerville G.A."/>
        </authorList>
    </citation>
    <scope>NUCLEOTIDE SEQUENCE [LARGE SCALE GENOMIC DNA]</scope>
    <source>
        <strain evidence="3">ATCC 10762</strain>
    </source>
</reference>
<sequence length="234" mass="25023">MEEIPDAPGQDETAGPPPLLIEAVGYAENRHWEVAPGAWLIDGDGPARCSCGDPRCALPGAHPMDADWARRASAGPGAVRRWWTERPRASILLPTGRSFDVLDVPETAGCLALARMERMDLQLGPVAVLPSSPGRLGRRLHFLVLPGVAAKLPEMLRKLGWPPGRLDLVARGEGDWTVAPPSRVGSTGYAQWARSPSESNRWLPDAAELISPLAYACGREAPAQQLQAAQPAGV</sequence>
<dbReference type="GeneID" id="97486929"/>
<dbReference type="KEGG" id="kau:B6264_09205"/>
<dbReference type="Proteomes" id="UP000037395">
    <property type="component" value="Unassembled WGS sequence"/>
</dbReference>
<evidence type="ECO:0000313" key="4">
    <source>
        <dbReference type="Proteomes" id="UP000037395"/>
    </source>
</evidence>
<dbReference type="InterPro" id="IPR015330">
    <property type="entry name" value="DNA_primase/pol_bifunc_N"/>
</dbReference>
<dbReference type="EMBL" id="BMUB01000008">
    <property type="protein sequence ID" value="GGU82997.1"/>
    <property type="molecule type" value="Genomic_DNA"/>
</dbReference>
<dbReference type="SMART" id="SM00943">
    <property type="entry name" value="Prim-Pol"/>
    <property type="match status" value="1"/>
</dbReference>
<evidence type="ECO:0000313" key="2">
    <source>
        <dbReference type="EMBL" id="GGU82997.1"/>
    </source>
</evidence>
<dbReference type="Pfam" id="PF09250">
    <property type="entry name" value="Prim-Pol"/>
    <property type="match status" value="1"/>
</dbReference>
<keyword evidence="4" id="KW-1185">Reference proteome</keyword>
<reference evidence="3 4" key="2">
    <citation type="submission" date="2014-07" db="EMBL/GenBank/DDBJ databases">
        <authorList>
            <person name="Zhang J.E."/>
            <person name="Yang H."/>
            <person name="Guo J."/>
            <person name="Deng Z."/>
            <person name="Luo H."/>
            <person name="Luo M."/>
            <person name="Zhao B."/>
        </authorList>
    </citation>
    <scope>NUCLEOTIDE SEQUENCE [LARGE SCALE GENOMIC DNA]</scope>
    <source>
        <strain evidence="3">ATCC 10762</strain>
        <strain evidence="4">ATCC 10762 / DSM 40127 / CCM 3239 / JCM 4008 / LMG 5968 / NBRC 12843 / NCIMB 8234 / A-377</strain>
    </source>
</reference>
<dbReference type="RefSeq" id="WP_033347773.1">
    <property type="nucleotide sequence ID" value="NZ_BMUB01000008.1"/>
</dbReference>
<feature type="domain" description="DNA primase/polymerase bifunctional N-terminal" evidence="1">
    <location>
        <begin position="23"/>
        <end position="207"/>
    </location>
</feature>